<dbReference type="InterPro" id="IPR015421">
    <property type="entry name" value="PyrdxlP-dep_Trfase_major"/>
</dbReference>
<organism evidence="9 10">
    <name type="scientific">Streptomyces silvisoli</name>
    <dbReference type="NCBI Taxonomy" id="3034235"/>
    <lineage>
        <taxon>Bacteria</taxon>
        <taxon>Bacillati</taxon>
        <taxon>Actinomycetota</taxon>
        <taxon>Actinomycetes</taxon>
        <taxon>Kitasatosporales</taxon>
        <taxon>Streptomycetaceae</taxon>
        <taxon>Streptomyces</taxon>
    </lineage>
</organism>
<proteinExistence type="inferred from homology"/>
<dbReference type="Gene3D" id="3.90.1150.160">
    <property type="match status" value="1"/>
</dbReference>
<keyword evidence="4 7" id="KW-0663">Pyridoxal phosphate</keyword>
<evidence type="ECO:0000256" key="1">
    <source>
        <dbReference type="ARBA" id="ARBA00001933"/>
    </source>
</evidence>
<sequence>MPLHRVDQARQYAPDDLYALPGAFEPLPRYRIPDGTMPARAAYQLINDELLLDGNSRQNLATFCTTWTEPEVRDIMSETLDKNLVDKDEYPQTAELESRCVHVLADLWHAPDGTSAVGCSTTGSSEAAMLAGLAMQRRWRAKRRAAGQPTERPNLVCGPVQVCWEKFGRYFDVELRQIPLLPDSLTMRPEQLAQYCDENTIGVVTTLGVTFNGKYEPVAEITRALDELARRTSLDIPVHVDAASGGFVAPFLQPDLEWDFRLDRVKSINASGHKFGLSPLGVGWAVWRDAEYLPEELIFHIDYLGGNMPTFALNFSRPGGEVIAQYYNLVRLGREGYTAVQGACAQVATRLADAVAELGPFTVLHDGRSGLPVACWTLTQPPRPGSDDWTLYDLSERLRLRGWQVPTYPLPADRQDVVVQRVVVRHGVSRDLAELLISDLKGALADIRRRHLSGAEEQPGFHH</sequence>
<dbReference type="EC" id="4.1.1.15" evidence="3 8"/>
<comment type="cofactor">
    <cofactor evidence="1 7">
        <name>pyridoxal 5'-phosphate</name>
        <dbReference type="ChEBI" id="CHEBI:597326"/>
    </cofactor>
</comment>
<evidence type="ECO:0000256" key="3">
    <source>
        <dbReference type="ARBA" id="ARBA00012421"/>
    </source>
</evidence>
<dbReference type="PANTHER" id="PTHR43321:SF3">
    <property type="entry name" value="GLUTAMATE DECARBOXYLASE"/>
    <property type="match status" value="1"/>
</dbReference>
<comment type="caution">
    <text evidence="9">The sequence shown here is derived from an EMBL/GenBank/DDBJ whole genome shotgun (WGS) entry which is preliminary data.</text>
</comment>
<evidence type="ECO:0000256" key="5">
    <source>
        <dbReference type="ARBA" id="ARBA00023239"/>
    </source>
</evidence>
<reference evidence="9 10" key="1">
    <citation type="submission" date="2023-03" db="EMBL/GenBank/DDBJ databases">
        <title>Draft genome sequence of Streptomyces sp. RB6PN23 isolated from peat swamp forest in Thailand.</title>
        <authorList>
            <person name="Klaysubun C."/>
            <person name="Duangmal K."/>
        </authorList>
    </citation>
    <scope>NUCLEOTIDE SEQUENCE [LARGE SCALE GENOMIC DNA]</scope>
    <source>
        <strain evidence="9 10">RB6PN23</strain>
    </source>
</reference>
<dbReference type="Gene3D" id="3.40.640.10">
    <property type="entry name" value="Type I PLP-dependent aspartate aminotransferase-like (Major domain)"/>
    <property type="match status" value="1"/>
</dbReference>
<dbReference type="NCBIfam" id="TIGR01788">
    <property type="entry name" value="Glu-decarb-GAD"/>
    <property type="match status" value="1"/>
</dbReference>
<evidence type="ECO:0000256" key="7">
    <source>
        <dbReference type="RuleBase" id="RU000382"/>
    </source>
</evidence>
<evidence type="ECO:0000256" key="8">
    <source>
        <dbReference type="RuleBase" id="RU361171"/>
    </source>
</evidence>
<keyword evidence="10" id="KW-1185">Reference proteome</keyword>
<accession>A0ABT5ZG27</accession>
<evidence type="ECO:0000256" key="2">
    <source>
        <dbReference type="ARBA" id="ARBA00009533"/>
    </source>
</evidence>
<dbReference type="GO" id="GO:0004351">
    <property type="term" value="F:glutamate decarboxylase activity"/>
    <property type="evidence" value="ECO:0007669"/>
    <property type="project" value="UniProtKB-EC"/>
</dbReference>
<dbReference type="SUPFAM" id="SSF53383">
    <property type="entry name" value="PLP-dependent transferases"/>
    <property type="match status" value="1"/>
</dbReference>
<comment type="catalytic activity">
    <reaction evidence="6 8">
        <text>L-glutamate + H(+) = 4-aminobutanoate + CO2</text>
        <dbReference type="Rhea" id="RHEA:17785"/>
        <dbReference type="ChEBI" id="CHEBI:15378"/>
        <dbReference type="ChEBI" id="CHEBI:16526"/>
        <dbReference type="ChEBI" id="CHEBI:29985"/>
        <dbReference type="ChEBI" id="CHEBI:59888"/>
        <dbReference type="EC" id="4.1.1.15"/>
    </reaction>
</comment>
<keyword evidence="8" id="KW-0210">Decarboxylase</keyword>
<evidence type="ECO:0000313" key="10">
    <source>
        <dbReference type="Proteomes" id="UP001216579"/>
    </source>
</evidence>
<keyword evidence="5 7" id="KW-0456">Lyase</keyword>
<name>A0ABT5ZG27_9ACTN</name>
<dbReference type="Pfam" id="PF00282">
    <property type="entry name" value="Pyridoxal_deC"/>
    <property type="match status" value="1"/>
</dbReference>
<comment type="similarity">
    <text evidence="2 7">Belongs to the group II decarboxylase family.</text>
</comment>
<evidence type="ECO:0000313" key="9">
    <source>
        <dbReference type="EMBL" id="MDF3288777.1"/>
    </source>
</evidence>
<dbReference type="EMBL" id="JARJBC010000003">
    <property type="protein sequence ID" value="MDF3288777.1"/>
    <property type="molecule type" value="Genomic_DNA"/>
</dbReference>
<evidence type="ECO:0000256" key="6">
    <source>
        <dbReference type="ARBA" id="ARBA00048868"/>
    </source>
</evidence>
<dbReference type="RefSeq" id="WP_276092522.1">
    <property type="nucleotide sequence ID" value="NZ_JARJBC010000003.1"/>
</dbReference>
<dbReference type="Proteomes" id="UP001216579">
    <property type="component" value="Unassembled WGS sequence"/>
</dbReference>
<gene>
    <name evidence="9" type="ORF">P3G67_05925</name>
</gene>
<dbReference type="Gene3D" id="4.10.280.50">
    <property type="match status" value="1"/>
</dbReference>
<dbReference type="PANTHER" id="PTHR43321">
    <property type="entry name" value="GLUTAMATE DECARBOXYLASE"/>
    <property type="match status" value="1"/>
</dbReference>
<dbReference type="InterPro" id="IPR015424">
    <property type="entry name" value="PyrdxlP-dep_Trfase"/>
</dbReference>
<dbReference type="InterPro" id="IPR010107">
    <property type="entry name" value="Glutamate_decarboxylase"/>
</dbReference>
<protein>
    <recommendedName>
        <fullName evidence="3 8">Glutamate decarboxylase</fullName>
        <ecNumber evidence="3 8">4.1.1.15</ecNumber>
    </recommendedName>
</protein>
<dbReference type="InterPro" id="IPR002129">
    <property type="entry name" value="PyrdxlP-dep_de-COase"/>
</dbReference>
<evidence type="ECO:0000256" key="4">
    <source>
        <dbReference type="ARBA" id="ARBA00022898"/>
    </source>
</evidence>